<name>A0A1I4I7X7_9FIRM</name>
<accession>A0A1I4I7X7</accession>
<dbReference type="OrthoDB" id="1676590at2"/>
<sequence length="305" mass="34290">MKSVIRRKQIKNRSKKLLAAVAGAAVMSSAMLPGLPVAKVFAASNETNQTPEIDQTSKSKSWSNPYKMDPVRTVKENAYTYGFNPFRDKFSILDQSANKATVEVRTSGQTFKVNLVKTRNQGWEITAIRGIGNSKYPATYTPASFFTHRPITGPVVVNPNATQTLYQTNDFREWTWYNNTYPADMTFGALVQDPRLRGTNLVPEDIINQMKNVDFSHQIVVYTHLGTVDSTGYGIGIEKITQSGNDLTVTVRTKSPRLSESVTTTKGYDYIAMERSLFDTRRPIRVTFINQNNTMLTNYNVTLNQ</sequence>
<dbReference type="EMBL" id="FOTS01000007">
    <property type="protein sequence ID" value="SFL50492.1"/>
    <property type="molecule type" value="Genomic_DNA"/>
</dbReference>
<proteinExistence type="predicted"/>
<keyword evidence="4" id="KW-1185">Reference proteome</keyword>
<feature type="signal peptide" evidence="1">
    <location>
        <begin position="1"/>
        <end position="32"/>
    </location>
</feature>
<protein>
    <recommendedName>
        <fullName evidence="2">PrcB C-terminal domain-containing protein</fullName>
    </recommendedName>
</protein>
<evidence type="ECO:0000313" key="4">
    <source>
        <dbReference type="Proteomes" id="UP000199520"/>
    </source>
</evidence>
<feature type="domain" description="PrcB C-terminal" evidence="2">
    <location>
        <begin position="220"/>
        <end position="265"/>
    </location>
</feature>
<reference evidence="4" key="1">
    <citation type="submission" date="2016-10" db="EMBL/GenBank/DDBJ databases">
        <authorList>
            <person name="Varghese N."/>
            <person name="Submissions S."/>
        </authorList>
    </citation>
    <scope>NUCLEOTIDE SEQUENCE [LARGE SCALE GENOMIC DNA]</scope>
    <source>
        <strain evidence="4">DSM 13327</strain>
    </source>
</reference>
<dbReference type="InterPro" id="IPR025748">
    <property type="entry name" value="PrcB_C_dom"/>
</dbReference>
<dbReference type="RefSeq" id="WP_090933542.1">
    <property type="nucleotide sequence ID" value="NZ_FOTS01000007.1"/>
</dbReference>
<dbReference type="Pfam" id="PF14343">
    <property type="entry name" value="PrcB_C"/>
    <property type="match status" value="1"/>
</dbReference>
<evidence type="ECO:0000256" key="1">
    <source>
        <dbReference type="SAM" id="SignalP"/>
    </source>
</evidence>
<evidence type="ECO:0000259" key="2">
    <source>
        <dbReference type="Pfam" id="PF14343"/>
    </source>
</evidence>
<feature type="chain" id="PRO_5039421371" description="PrcB C-terminal domain-containing protein" evidence="1">
    <location>
        <begin position="33"/>
        <end position="305"/>
    </location>
</feature>
<organism evidence="3 4">
    <name type="scientific">Pelosinus propionicus DSM 13327</name>
    <dbReference type="NCBI Taxonomy" id="1123291"/>
    <lineage>
        <taxon>Bacteria</taxon>
        <taxon>Bacillati</taxon>
        <taxon>Bacillota</taxon>
        <taxon>Negativicutes</taxon>
        <taxon>Selenomonadales</taxon>
        <taxon>Sporomusaceae</taxon>
        <taxon>Pelosinus</taxon>
    </lineage>
</organism>
<dbReference type="STRING" id="1123291.SAMN04490355_100723"/>
<keyword evidence="1" id="KW-0732">Signal</keyword>
<evidence type="ECO:0000313" key="3">
    <source>
        <dbReference type="EMBL" id="SFL50492.1"/>
    </source>
</evidence>
<dbReference type="Proteomes" id="UP000199520">
    <property type="component" value="Unassembled WGS sequence"/>
</dbReference>
<dbReference type="AlphaFoldDB" id="A0A1I4I7X7"/>
<gene>
    <name evidence="3" type="ORF">SAMN04490355_100723</name>
</gene>